<dbReference type="EMBL" id="JAHOPC010000002">
    <property type="protein sequence ID" value="MBU8865645.1"/>
    <property type="molecule type" value="Genomic_DNA"/>
</dbReference>
<evidence type="ECO:0000256" key="1">
    <source>
        <dbReference type="SAM" id="MobiDB-lite"/>
    </source>
</evidence>
<evidence type="ECO:0000259" key="2">
    <source>
        <dbReference type="PROSITE" id="PS50995"/>
    </source>
</evidence>
<keyword evidence="4" id="KW-1185">Reference proteome</keyword>
<dbReference type="Proteomes" id="UP000824166">
    <property type="component" value="Unassembled WGS sequence"/>
</dbReference>
<dbReference type="SMART" id="SM00347">
    <property type="entry name" value="HTH_MARR"/>
    <property type="match status" value="1"/>
</dbReference>
<proteinExistence type="predicted"/>
<reference evidence="3 4" key="1">
    <citation type="submission" date="2021-06" db="EMBL/GenBank/DDBJ databases">
        <authorList>
            <person name="Jeong J.W."/>
        </authorList>
    </citation>
    <scope>NUCLEOTIDE SEQUENCE [LARGE SCALE GENOMIC DNA]</scope>
    <source>
        <strain evidence="3 4">MMS21-TAE1-1</strain>
    </source>
</reference>
<organism evidence="3 4">
    <name type="scientific">Paenarthrobacter aromaticivorans</name>
    <dbReference type="NCBI Taxonomy" id="2849150"/>
    <lineage>
        <taxon>Bacteria</taxon>
        <taxon>Bacillati</taxon>
        <taxon>Actinomycetota</taxon>
        <taxon>Actinomycetes</taxon>
        <taxon>Micrococcales</taxon>
        <taxon>Micrococcaceae</taxon>
        <taxon>Paenarthrobacter</taxon>
    </lineage>
</organism>
<feature type="domain" description="HTH marR-type" evidence="2">
    <location>
        <begin position="33"/>
        <end position="165"/>
    </location>
</feature>
<dbReference type="PANTHER" id="PTHR33164:SF99">
    <property type="entry name" value="MARR FAMILY REGULATORY PROTEIN"/>
    <property type="match status" value="1"/>
</dbReference>
<evidence type="ECO:0000313" key="4">
    <source>
        <dbReference type="Proteomes" id="UP000824166"/>
    </source>
</evidence>
<dbReference type="RefSeq" id="WP_216923397.1">
    <property type="nucleotide sequence ID" value="NZ_JAHOPC010000002.1"/>
</dbReference>
<name>A0ABS6I2N7_9MICC</name>
<gene>
    <name evidence="3" type="ORF">KSW38_04995</name>
</gene>
<accession>A0ABS6I2N7</accession>
<dbReference type="PROSITE" id="PS50995">
    <property type="entry name" value="HTH_MARR_2"/>
    <property type="match status" value="1"/>
</dbReference>
<dbReference type="InterPro" id="IPR000835">
    <property type="entry name" value="HTH_MarR-typ"/>
</dbReference>
<dbReference type="InterPro" id="IPR039422">
    <property type="entry name" value="MarR/SlyA-like"/>
</dbReference>
<dbReference type="PANTHER" id="PTHR33164">
    <property type="entry name" value="TRANSCRIPTIONAL REGULATOR, MARR FAMILY"/>
    <property type="match status" value="1"/>
</dbReference>
<protein>
    <submittedName>
        <fullName evidence="3">MarR family transcriptional regulator</fullName>
    </submittedName>
</protein>
<dbReference type="Pfam" id="PF12802">
    <property type="entry name" value="MarR_2"/>
    <property type="match status" value="1"/>
</dbReference>
<comment type="caution">
    <text evidence="3">The sequence shown here is derived from an EMBL/GenBank/DDBJ whole genome shotgun (WGS) entry which is preliminary data.</text>
</comment>
<evidence type="ECO:0000313" key="3">
    <source>
        <dbReference type="EMBL" id="MBU8865645.1"/>
    </source>
</evidence>
<feature type="region of interest" description="Disordered" evidence="1">
    <location>
        <begin position="1"/>
        <end position="24"/>
    </location>
</feature>
<sequence>METSAITRVPDPGAGGSPPSAPRWLNEEERTTWFTFASVLLRLPGALDAQLQRQAGISHFDYIVMSTLSESPGRTLRMGSLAVMAESGLPRLSQVVGRLEKRGWVTRTADPTDGRSTLASLTDEGWDKVVETAPGHVEEVRRLVFDPLTKAQLKRLTELSRRIMITVDPEDRCLR</sequence>